<dbReference type="InterPro" id="IPR050430">
    <property type="entry name" value="Peptidase_S1"/>
</dbReference>
<protein>
    <recommendedName>
        <fullName evidence="8">Peptidase S1 domain-containing protein</fullName>
    </recommendedName>
</protein>
<dbReference type="PROSITE" id="PS00134">
    <property type="entry name" value="TRYPSIN_HIS"/>
    <property type="match status" value="1"/>
</dbReference>
<evidence type="ECO:0000256" key="6">
    <source>
        <dbReference type="RuleBase" id="RU363034"/>
    </source>
</evidence>
<dbReference type="PROSITE" id="PS00135">
    <property type="entry name" value="TRYPSIN_SER"/>
    <property type="match status" value="1"/>
</dbReference>
<proteinExistence type="inferred from homology"/>
<gene>
    <name evidence="9" type="ORF">ABMA28_006794</name>
</gene>
<accession>A0ABD0TNT7</accession>
<dbReference type="EMBL" id="JBEDNZ010000002">
    <property type="protein sequence ID" value="KAL0850885.1"/>
    <property type="molecule type" value="Genomic_DNA"/>
</dbReference>
<evidence type="ECO:0000256" key="5">
    <source>
        <dbReference type="ARBA" id="ARBA00024195"/>
    </source>
</evidence>
<dbReference type="PANTHER" id="PTHR24276">
    <property type="entry name" value="POLYSERASE-RELATED"/>
    <property type="match status" value="1"/>
</dbReference>
<dbReference type="InterPro" id="IPR033116">
    <property type="entry name" value="TRYPSIN_SER"/>
</dbReference>
<dbReference type="Gene3D" id="2.40.10.10">
    <property type="entry name" value="Trypsin-like serine proteases"/>
    <property type="match status" value="1"/>
</dbReference>
<dbReference type="InterPro" id="IPR018114">
    <property type="entry name" value="TRYPSIN_HIS"/>
</dbReference>
<reference evidence="9 10" key="1">
    <citation type="submission" date="2024-06" db="EMBL/GenBank/DDBJ databases">
        <title>A chromosome-level genome assembly of beet webworm, Loxostege sticticalis.</title>
        <authorList>
            <person name="Zhang Y."/>
        </authorList>
    </citation>
    <scope>NUCLEOTIDE SEQUENCE [LARGE SCALE GENOMIC DNA]</scope>
    <source>
        <strain evidence="9">AQ028</strain>
        <tissue evidence="9">Male pupae</tissue>
    </source>
</reference>
<dbReference type="GO" id="GO:0006508">
    <property type="term" value="P:proteolysis"/>
    <property type="evidence" value="ECO:0007669"/>
    <property type="project" value="UniProtKB-KW"/>
</dbReference>
<evidence type="ECO:0000256" key="1">
    <source>
        <dbReference type="ARBA" id="ARBA00022670"/>
    </source>
</evidence>
<comment type="similarity">
    <text evidence="5">Belongs to the peptidase S1 family. CLIP subfamily.</text>
</comment>
<evidence type="ECO:0000259" key="8">
    <source>
        <dbReference type="PROSITE" id="PS50240"/>
    </source>
</evidence>
<evidence type="ECO:0000256" key="4">
    <source>
        <dbReference type="ARBA" id="ARBA00023157"/>
    </source>
</evidence>
<keyword evidence="2 6" id="KW-0378">Hydrolase</keyword>
<feature type="chain" id="PRO_5044825057" description="Peptidase S1 domain-containing protein" evidence="7">
    <location>
        <begin position="17"/>
        <end position="268"/>
    </location>
</feature>
<feature type="signal peptide" evidence="7">
    <location>
        <begin position="1"/>
        <end position="16"/>
    </location>
</feature>
<dbReference type="Pfam" id="PF00089">
    <property type="entry name" value="Trypsin"/>
    <property type="match status" value="1"/>
</dbReference>
<dbReference type="PRINTS" id="PR00722">
    <property type="entry name" value="CHYMOTRYPSIN"/>
</dbReference>
<keyword evidence="4" id="KW-1015">Disulfide bond</keyword>
<dbReference type="Proteomes" id="UP001549921">
    <property type="component" value="Unassembled WGS sequence"/>
</dbReference>
<evidence type="ECO:0000256" key="7">
    <source>
        <dbReference type="SAM" id="SignalP"/>
    </source>
</evidence>
<dbReference type="InterPro" id="IPR009003">
    <property type="entry name" value="Peptidase_S1_PA"/>
</dbReference>
<organism evidence="9 10">
    <name type="scientific">Loxostege sticticalis</name>
    <name type="common">Beet webworm moth</name>
    <dbReference type="NCBI Taxonomy" id="481309"/>
    <lineage>
        <taxon>Eukaryota</taxon>
        <taxon>Metazoa</taxon>
        <taxon>Ecdysozoa</taxon>
        <taxon>Arthropoda</taxon>
        <taxon>Hexapoda</taxon>
        <taxon>Insecta</taxon>
        <taxon>Pterygota</taxon>
        <taxon>Neoptera</taxon>
        <taxon>Endopterygota</taxon>
        <taxon>Lepidoptera</taxon>
        <taxon>Glossata</taxon>
        <taxon>Ditrysia</taxon>
        <taxon>Pyraloidea</taxon>
        <taxon>Crambidae</taxon>
        <taxon>Pyraustinae</taxon>
        <taxon>Loxostege</taxon>
    </lineage>
</organism>
<keyword evidence="1 6" id="KW-0645">Protease</keyword>
<dbReference type="InterPro" id="IPR001254">
    <property type="entry name" value="Trypsin_dom"/>
</dbReference>
<comment type="caution">
    <text evidence="9">The sequence shown here is derived from an EMBL/GenBank/DDBJ whole genome shotgun (WGS) entry which is preliminary data.</text>
</comment>
<evidence type="ECO:0000313" key="10">
    <source>
        <dbReference type="Proteomes" id="UP001549921"/>
    </source>
</evidence>
<name>A0ABD0TNT7_LOXSC</name>
<keyword evidence="3 6" id="KW-0720">Serine protease</keyword>
<evidence type="ECO:0000256" key="3">
    <source>
        <dbReference type="ARBA" id="ARBA00022825"/>
    </source>
</evidence>
<keyword evidence="7" id="KW-0732">Signal</keyword>
<dbReference type="SMART" id="SM00020">
    <property type="entry name" value="Tryp_SPc"/>
    <property type="match status" value="1"/>
</dbReference>
<sequence length="268" mass="29283">MRYLIALAFSLAVASAATLKSDRIIGGTVTTINQYPEMVQLLRASGNNFFQDCAGTIINNRAILSAAHCTIQFGASMRRIRYGSSFRTSGGTVITVNRVINHPNYDPRNEDNDFSILWVNGNIPETATSRPALLAGANYYPADNQVVWAAGWGHTIAGDHSSMSNQLRHVQVWVVNQGICRQRYANRVVNDIFGRPRPAPITITDNMLCSGWLDRGGRDQCQGDSGGPLYHNGVVVGVCSFGHGCALPYFPGVNARVSRVVGWINQNR</sequence>
<evidence type="ECO:0000256" key="2">
    <source>
        <dbReference type="ARBA" id="ARBA00022801"/>
    </source>
</evidence>
<dbReference type="GO" id="GO:0008236">
    <property type="term" value="F:serine-type peptidase activity"/>
    <property type="evidence" value="ECO:0007669"/>
    <property type="project" value="UniProtKB-KW"/>
</dbReference>
<dbReference type="InterPro" id="IPR043504">
    <property type="entry name" value="Peptidase_S1_PA_chymotrypsin"/>
</dbReference>
<dbReference type="AlphaFoldDB" id="A0ABD0TNT7"/>
<evidence type="ECO:0000313" key="9">
    <source>
        <dbReference type="EMBL" id="KAL0850885.1"/>
    </source>
</evidence>
<dbReference type="PANTHER" id="PTHR24276:SF91">
    <property type="entry name" value="AT26814P-RELATED"/>
    <property type="match status" value="1"/>
</dbReference>
<feature type="domain" description="Peptidase S1" evidence="8">
    <location>
        <begin position="24"/>
        <end position="268"/>
    </location>
</feature>
<dbReference type="SUPFAM" id="SSF50494">
    <property type="entry name" value="Trypsin-like serine proteases"/>
    <property type="match status" value="1"/>
</dbReference>
<dbReference type="FunFam" id="2.40.10.10:FF:000002">
    <property type="entry name" value="Transmembrane protease serine"/>
    <property type="match status" value="1"/>
</dbReference>
<dbReference type="PROSITE" id="PS50240">
    <property type="entry name" value="TRYPSIN_DOM"/>
    <property type="match status" value="1"/>
</dbReference>
<dbReference type="InterPro" id="IPR001314">
    <property type="entry name" value="Peptidase_S1A"/>
</dbReference>
<dbReference type="CDD" id="cd00190">
    <property type="entry name" value="Tryp_SPc"/>
    <property type="match status" value="1"/>
</dbReference>